<evidence type="ECO:0000313" key="3">
    <source>
        <dbReference type="EMBL" id="SCM51697.1"/>
    </source>
</evidence>
<dbReference type="PANTHER" id="PTHR23150:SF19">
    <property type="entry name" value="FORMYLGLYCINE-GENERATING ENZYME"/>
    <property type="match status" value="1"/>
</dbReference>
<gene>
    <name evidence="3" type="ORF">BN1044_01165</name>
</gene>
<dbReference type="GO" id="GO:0120147">
    <property type="term" value="F:formylglycine-generating oxidase activity"/>
    <property type="evidence" value="ECO:0007669"/>
    <property type="project" value="TreeGrafter"/>
</dbReference>
<dbReference type="InterPro" id="IPR005532">
    <property type="entry name" value="SUMF_dom"/>
</dbReference>
<dbReference type="Proteomes" id="UP000094844">
    <property type="component" value="Unassembled WGS sequence"/>
</dbReference>
<dbReference type="PROSITE" id="PS51257">
    <property type="entry name" value="PROKAR_LIPOPROTEIN"/>
    <property type="match status" value="1"/>
</dbReference>
<dbReference type="Gene3D" id="3.90.1580.10">
    <property type="entry name" value="paralog of FGE (formylglycine-generating enzyme)"/>
    <property type="match status" value="1"/>
</dbReference>
<dbReference type="PANTHER" id="PTHR23150">
    <property type="entry name" value="SULFATASE MODIFYING FACTOR 1, 2"/>
    <property type="match status" value="1"/>
</dbReference>
<reference evidence="3 4" key="1">
    <citation type="submission" date="2016-09" db="EMBL/GenBank/DDBJ databases">
        <authorList>
            <person name="Capua I."/>
            <person name="De Benedictis P."/>
            <person name="Joannis T."/>
            <person name="Lombin L.H."/>
            <person name="Cattoli G."/>
        </authorList>
    </citation>
    <scope>NUCLEOTIDE SEQUENCE [LARGE SCALE GENOMIC DNA]</scope>
    <source>
        <strain evidence="3 4">GB001</strain>
    </source>
</reference>
<name>A0A1C6YXS4_HAFAL</name>
<feature type="signal peptide" evidence="1">
    <location>
        <begin position="1"/>
        <end position="19"/>
    </location>
</feature>
<dbReference type="InterPro" id="IPR042095">
    <property type="entry name" value="SUMF_sf"/>
</dbReference>
<evidence type="ECO:0000259" key="2">
    <source>
        <dbReference type="Pfam" id="PF03781"/>
    </source>
</evidence>
<keyword evidence="1" id="KW-0732">Signal</keyword>
<feature type="domain" description="Sulfatase-modifying factor enzyme-like" evidence="2">
    <location>
        <begin position="37"/>
        <end position="282"/>
    </location>
</feature>
<sequence length="288" mass="33093">MKTTRVVICLTLLSLLATGCDSGKNTDEENELSREINDSMVTVNGGRYQMGDFGVLIDERLPLTPDLDNKHLHWVELSDFKITKNRITWGEFNQWLLINRRDANKYYNKISSRKIEGKYDERMHKYIGDNYPSVANWNDASDFCHWIGTVSGKNISLPTEAQWEYAARSRGQFRKFANKDNVYNLSTPDNKLNFTFDRAPVGSYPPNPLGLYDMMGNGHDWVMDWYAEDYYENSPEKNPQGPVNGTEKVVRGYLGSMFGLYDVTRGRNKPETEAPGYGFRCVENAPFK</sequence>
<dbReference type="InterPro" id="IPR016187">
    <property type="entry name" value="CTDL_fold"/>
</dbReference>
<dbReference type="OrthoDB" id="9768004at2"/>
<proteinExistence type="predicted"/>
<feature type="chain" id="PRO_5008751695" evidence="1">
    <location>
        <begin position="20"/>
        <end position="288"/>
    </location>
</feature>
<protein>
    <submittedName>
        <fullName evidence="3">Formylglycine-generating enzyme, required for sulfatase activity, contains SUMF1/FGE domain</fullName>
    </submittedName>
</protein>
<evidence type="ECO:0000256" key="1">
    <source>
        <dbReference type="SAM" id="SignalP"/>
    </source>
</evidence>
<dbReference type="RefSeq" id="WP_072307921.1">
    <property type="nucleotide sequence ID" value="NZ_FMIQ01000020.1"/>
</dbReference>
<accession>A0A1C6YXS4</accession>
<evidence type="ECO:0000313" key="4">
    <source>
        <dbReference type="Proteomes" id="UP000094844"/>
    </source>
</evidence>
<organism evidence="3 4">
    <name type="scientific">Hafnia alvei</name>
    <dbReference type="NCBI Taxonomy" id="569"/>
    <lineage>
        <taxon>Bacteria</taxon>
        <taxon>Pseudomonadati</taxon>
        <taxon>Pseudomonadota</taxon>
        <taxon>Gammaproteobacteria</taxon>
        <taxon>Enterobacterales</taxon>
        <taxon>Hafniaceae</taxon>
        <taxon>Hafnia</taxon>
    </lineage>
</organism>
<dbReference type="InterPro" id="IPR051043">
    <property type="entry name" value="Sulfatase_Mod_Factor_Kinase"/>
</dbReference>
<dbReference type="AlphaFoldDB" id="A0A1C6YXS4"/>
<dbReference type="EMBL" id="FMIQ01000020">
    <property type="protein sequence ID" value="SCM51697.1"/>
    <property type="molecule type" value="Genomic_DNA"/>
</dbReference>
<dbReference type="Pfam" id="PF03781">
    <property type="entry name" value="FGE-sulfatase"/>
    <property type="match status" value="1"/>
</dbReference>
<dbReference type="SUPFAM" id="SSF56436">
    <property type="entry name" value="C-type lectin-like"/>
    <property type="match status" value="1"/>
</dbReference>